<dbReference type="SUPFAM" id="SSF52518">
    <property type="entry name" value="Thiamin diphosphate-binding fold (THDP-binding)"/>
    <property type="match status" value="1"/>
</dbReference>
<dbReference type="NCBIfam" id="TIGR03181">
    <property type="entry name" value="PDH_E1_alph_x"/>
    <property type="match status" value="1"/>
</dbReference>
<dbReference type="InterPro" id="IPR050771">
    <property type="entry name" value="Alpha-ketoacid_DH_E1_comp"/>
</dbReference>
<keyword evidence="3" id="KW-0786">Thiamine pyrophosphate</keyword>
<dbReference type="GO" id="GO:0009083">
    <property type="term" value="P:branched-chain amino acid catabolic process"/>
    <property type="evidence" value="ECO:0007669"/>
    <property type="project" value="TreeGrafter"/>
</dbReference>
<dbReference type="InterPro" id="IPR001017">
    <property type="entry name" value="DH_E1"/>
</dbReference>
<evidence type="ECO:0000256" key="1">
    <source>
        <dbReference type="ARBA" id="ARBA00001964"/>
    </source>
</evidence>
<comment type="caution">
    <text evidence="5">The sequence shown here is derived from an EMBL/GenBank/DDBJ whole genome shotgun (WGS) entry which is preliminary data.</text>
</comment>
<dbReference type="AlphaFoldDB" id="A0A3N4Z4H2"/>
<dbReference type="GO" id="GO:0000287">
    <property type="term" value="F:magnesium ion binding"/>
    <property type="evidence" value="ECO:0007669"/>
    <property type="project" value="UniProtKB-ARBA"/>
</dbReference>
<accession>A0A3N4Z4H2</accession>
<comment type="cofactor">
    <cofactor evidence="1">
        <name>thiamine diphosphate</name>
        <dbReference type="ChEBI" id="CHEBI:58937"/>
    </cofactor>
</comment>
<proteinExistence type="predicted"/>
<dbReference type="Pfam" id="PF00676">
    <property type="entry name" value="E1_dh"/>
    <property type="match status" value="1"/>
</dbReference>
<keyword evidence="2" id="KW-0560">Oxidoreductase</keyword>
<reference evidence="5 6" key="1">
    <citation type="submission" date="2018-11" db="EMBL/GenBank/DDBJ databases">
        <title>Sequencing the genomes of 1000 actinobacteria strains.</title>
        <authorList>
            <person name="Klenk H.-P."/>
        </authorList>
    </citation>
    <scope>NUCLEOTIDE SEQUENCE [LARGE SCALE GENOMIC DNA]</scope>
    <source>
        <strain evidence="5 6">DSM 14418</strain>
    </source>
</reference>
<dbReference type="Gene3D" id="3.40.50.970">
    <property type="match status" value="1"/>
</dbReference>
<dbReference type="PANTHER" id="PTHR43380">
    <property type="entry name" value="2-OXOISOVALERATE DEHYDROGENASE SUBUNIT ALPHA, MITOCHONDRIAL"/>
    <property type="match status" value="1"/>
</dbReference>
<gene>
    <name evidence="5" type="ORF">EDD32_1043</name>
</gene>
<evidence type="ECO:0000313" key="5">
    <source>
        <dbReference type="EMBL" id="RPF26596.1"/>
    </source>
</evidence>
<name>A0A3N4Z4H2_9MICO</name>
<dbReference type="PANTHER" id="PTHR43380:SF1">
    <property type="entry name" value="2-OXOISOVALERATE DEHYDROGENASE SUBUNIT ALPHA, MITOCHONDRIAL"/>
    <property type="match status" value="1"/>
</dbReference>
<keyword evidence="5" id="KW-0670">Pyruvate</keyword>
<dbReference type="InterPro" id="IPR017596">
    <property type="entry name" value="PdhA/BkdA"/>
</dbReference>
<dbReference type="OrthoDB" id="9766715at2"/>
<sequence>MTEPLTALAGSHEAEPGTVQLLDPRGRRVEEPTYSPLVADLDAEALRTMYRDMVVTRTFDNTATALQRQGELGLWPPSLGQEGAQVGSAHALSARDFVFPAYREHGVARVRGLDLGELLPVFRGVRHGGWDPAAHNFNIYTFVIGAHTLHAVGYALGIQRDGDVGTGDPARDRAAVVYFGDGATSQGDTNEALVFAASNNAPVVFFLQNNHWAISVPTTTQSRVPLVQRGSGFGIPSVRVDGNDVLACYAVTRAALERAHSGSGPTFIEAVTYRMGAHTTSDDPTRYRDRAEEDLWRERDPIARMRAHLREEGLADDAFLADVEDEAHAVADAARSYCRGLEAAPTGAMFDHVYTADHPLVAAERAEAEAFEAAFEETR</sequence>
<dbReference type="EMBL" id="RKRA01000001">
    <property type="protein sequence ID" value="RPF26596.1"/>
    <property type="molecule type" value="Genomic_DNA"/>
</dbReference>
<protein>
    <submittedName>
        <fullName evidence="5">Pyruvate dehydrogenase E1 component alpha subunit</fullName>
    </submittedName>
</protein>
<keyword evidence="6" id="KW-1185">Reference proteome</keyword>
<evidence type="ECO:0000259" key="4">
    <source>
        <dbReference type="Pfam" id="PF00676"/>
    </source>
</evidence>
<evidence type="ECO:0000313" key="6">
    <source>
        <dbReference type="Proteomes" id="UP000280726"/>
    </source>
</evidence>
<feature type="domain" description="Dehydrogenase E1 component" evidence="4">
    <location>
        <begin position="51"/>
        <end position="333"/>
    </location>
</feature>
<dbReference type="RefSeq" id="WP_123915416.1">
    <property type="nucleotide sequence ID" value="NZ_RKRA01000001.1"/>
</dbReference>
<evidence type="ECO:0000256" key="3">
    <source>
        <dbReference type="ARBA" id="ARBA00023052"/>
    </source>
</evidence>
<dbReference type="CDD" id="cd02000">
    <property type="entry name" value="TPP_E1_PDC_ADC_BCADC"/>
    <property type="match status" value="1"/>
</dbReference>
<evidence type="ECO:0000256" key="2">
    <source>
        <dbReference type="ARBA" id="ARBA00023002"/>
    </source>
</evidence>
<dbReference type="GO" id="GO:0016624">
    <property type="term" value="F:oxidoreductase activity, acting on the aldehyde or oxo group of donors, disulfide as acceptor"/>
    <property type="evidence" value="ECO:0007669"/>
    <property type="project" value="InterPro"/>
</dbReference>
<dbReference type="Proteomes" id="UP000280726">
    <property type="component" value="Unassembled WGS sequence"/>
</dbReference>
<organism evidence="5 6">
    <name type="scientific">Georgenia muralis</name>
    <dbReference type="NCBI Taxonomy" id="154117"/>
    <lineage>
        <taxon>Bacteria</taxon>
        <taxon>Bacillati</taxon>
        <taxon>Actinomycetota</taxon>
        <taxon>Actinomycetes</taxon>
        <taxon>Micrococcales</taxon>
        <taxon>Bogoriellaceae</taxon>
        <taxon>Georgenia</taxon>
    </lineage>
</organism>
<dbReference type="InterPro" id="IPR029061">
    <property type="entry name" value="THDP-binding"/>
</dbReference>